<evidence type="ECO:0000313" key="3">
    <source>
        <dbReference type="Proteomes" id="UP000245631"/>
    </source>
</evidence>
<dbReference type="AlphaFoldDB" id="A0A8E2WGA4"/>
<feature type="non-terminal residue" evidence="2">
    <location>
        <position position="26"/>
    </location>
</feature>
<evidence type="ECO:0000313" key="2">
    <source>
        <dbReference type="EMBL" id="PWJ92229.1"/>
    </source>
</evidence>
<sequence length="26" mass="2716">MTKPHFRKLLGALVATSVLSGTLGFA</sequence>
<organism evidence="2 3">
    <name type="scientific">Rhizobium loti</name>
    <name type="common">Mesorhizobium loti</name>
    <dbReference type="NCBI Taxonomy" id="381"/>
    <lineage>
        <taxon>Bacteria</taxon>
        <taxon>Pseudomonadati</taxon>
        <taxon>Pseudomonadota</taxon>
        <taxon>Alphaproteobacteria</taxon>
        <taxon>Hyphomicrobiales</taxon>
        <taxon>Phyllobacteriaceae</taxon>
        <taxon>Mesorhizobium</taxon>
    </lineage>
</organism>
<protein>
    <submittedName>
        <fullName evidence="2">Uncharacterized protein</fullName>
    </submittedName>
</protein>
<name>A0A8E2WGA4_RHILI</name>
<dbReference type="Proteomes" id="UP000245631">
    <property type="component" value="Unassembled WGS sequence"/>
</dbReference>
<dbReference type="EMBL" id="QGGH01000002">
    <property type="protein sequence ID" value="PWJ92229.1"/>
    <property type="molecule type" value="Genomic_DNA"/>
</dbReference>
<dbReference type="EMBL" id="QGGH01000006">
    <property type="protein sequence ID" value="PWJ90012.1"/>
    <property type="molecule type" value="Genomic_DNA"/>
</dbReference>
<reference evidence="2 3" key="1">
    <citation type="submission" date="2018-05" db="EMBL/GenBank/DDBJ databases">
        <title>Genomic Encyclopedia of Type Strains, Phase IV (KMG-IV): sequencing the most valuable type-strain genomes for metagenomic binning, comparative biology and taxonomic classification.</title>
        <authorList>
            <person name="Goeker M."/>
        </authorList>
    </citation>
    <scope>NUCLEOTIDE SEQUENCE [LARGE SCALE GENOMIC DNA]</scope>
    <source>
        <strain evidence="2 3">DSM 2626</strain>
    </source>
</reference>
<comment type="caution">
    <text evidence="2">The sequence shown here is derived from an EMBL/GenBank/DDBJ whole genome shotgun (WGS) entry which is preliminary data.</text>
</comment>
<proteinExistence type="predicted"/>
<gene>
    <name evidence="2" type="ORF">C8D77_1021</name>
    <name evidence="1" type="ORF">C8D77_106337</name>
</gene>
<accession>A0A8E2WGA4</accession>
<evidence type="ECO:0000313" key="1">
    <source>
        <dbReference type="EMBL" id="PWJ90012.1"/>
    </source>
</evidence>